<sequence length="74" mass="8638">MTPEEIAKLTAFLQRKFQLTTIEVRKRPMKSDSCEVFIGDEFVGLMYRDDEDDDDLSYSFSMAILDFDLEDDEA</sequence>
<dbReference type="AlphaFoldDB" id="A0A3B0R7Z3"/>
<evidence type="ECO:0000313" key="1">
    <source>
        <dbReference type="EMBL" id="VAV88602.1"/>
    </source>
</evidence>
<protein>
    <recommendedName>
        <fullName evidence="2">DUF3126 domain-containing protein</fullName>
    </recommendedName>
</protein>
<accession>A0A3B0R7Z3</accession>
<dbReference type="InterPro" id="IPR021473">
    <property type="entry name" value="DUF3126"/>
</dbReference>
<evidence type="ECO:0008006" key="2">
    <source>
        <dbReference type="Google" id="ProtNLM"/>
    </source>
</evidence>
<dbReference type="EMBL" id="UOEC01000048">
    <property type="protein sequence ID" value="VAV88602.1"/>
    <property type="molecule type" value="Genomic_DNA"/>
</dbReference>
<gene>
    <name evidence="1" type="ORF">MNBD_ALPHA08-2174</name>
</gene>
<reference evidence="1" key="1">
    <citation type="submission" date="2018-06" db="EMBL/GenBank/DDBJ databases">
        <authorList>
            <person name="Zhirakovskaya E."/>
        </authorList>
    </citation>
    <scope>NUCLEOTIDE SEQUENCE</scope>
</reference>
<name>A0A3B0R7Z3_9ZZZZ</name>
<proteinExistence type="predicted"/>
<dbReference type="Pfam" id="PF11324">
    <property type="entry name" value="DUF3126"/>
    <property type="match status" value="1"/>
</dbReference>
<organism evidence="1">
    <name type="scientific">hydrothermal vent metagenome</name>
    <dbReference type="NCBI Taxonomy" id="652676"/>
    <lineage>
        <taxon>unclassified sequences</taxon>
        <taxon>metagenomes</taxon>
        <taxon>ecological metagenomes</taxon>
    </lineage>
</organism>